<gene>
    <name evidence="2" type="ORF">GCM10010439_02270</name>
</gene>
<dbReference type="EMBL" id="BAAATZ010000002">
    <property type="protein sequence ID" value="GAA2718714.1"/>
    <property type="molecule type" value="Genomic_DNA"/>
</dbReference>
<dbReference type="PROSITE" id="PS51257">
    <property type="entry name" value="PROKAR_LIPOPROTEIN"/>
    <property type="match status" value="1"/>
</dbReference>
<dbReference type="RefSeq" id="WP_344448162.1">
    <property type="nucleotide sequence ID" value="NZ_BAAATZ010000002.1"/>
</dbReference>
<comment type="caution">
    <text evidence="2">The sequence shown here is derived from an EMBL/GenBank/DDBJ whole genome shotgun (WGS) entry which is preliminary data.</text>
</comment>
<evidence type="ECO:0000256" key="1">
    <source>
        <dbReference type="SAM" id="SignalP"/>
    </source>
</evidence>
<keyword evidence="1" id="KW-0732">Signal</keyword>
<evidence type="ECO:0008006" key="4">
    <source>
        <dbReference type="Google" id="ProtNLM"/>
    </source>
</evidence>
<reference evidence="3" key="1">
    <citation type="journal article" date="2019" name="Int. J. Syst. Evol. Microbiol.">
        <title>The Global Catalogue of Microorganisms (GCM) 10K type strain sequencing project: providing services to taxonomists for standard genome sequencing and annotation.</title>
        <authorList>
            <consortium name="The Broad Institute Genomics Platform"/>
            <consortium name="The Broad Institute Genome Sequencing Center for Infectious Disease"/>
            <person name="Wu L."/>
            <person name="Ma J."/>
        </authorList>
    </citation>
    <scope>NUCLEOTIDE SEQUENCE [LARGE SCALE GENOMIC DNA]</scope>
    <source>
        <strain evidence="3">JCM 8201</strain>
    </source>
</reference>
<evidence type="ECO:0000313" key="3">
    <source>
        <dbReference type="Proteomes" id="UP001501842"/>
    </source>
</evidence>
<proteinExistence type="predicted"/>
<organism evidence="2 3">
    <name type="scientific">Actinocorallia aurantiaca</name>
    <dbReference type="NCBI Taxonomy" id="46204"/>
    <lineage>
        <taxon>Bacteria</taxon>
        <taxon>Bacillati</taxon>
        <taxon>Actinomycetota</taxon>
        <taxon>Actinomycetes</taxon>
        <taxon>Streptosporangiales</taxon>
        <taxon>Thermomonosporaceae</taxon>
        <taxon>Actinocorallia</taxon>
    </lineage>
</organism>
<evidence type="ECO:0000313" key="2">
    <source>
        <dbReference type="EMBL" id="GAA2718714.1"/>
    </source>
</evidence>
<accession>A0ABP6G850</accession>
<feature type="chain" id="PRO_5046534022" description="Small secreted protein" evidence="1">
    <location>
        <begin position="21"/>
        <end position="130"/>
    </location>
</feature>
<name>A0ABP6G850_9ACTN</name>
<feature type="signal peptide" evidence="1">
    <location>
        <begin position="1"/>
        <end position="20"/>
    </location>
</feature>
<keyword evidence="3" id="KW-1185">Reference proteome</keyword>
<dbReference type="Proteomes" id="UP001501842">
    <property type="component" value="Unassembled WGS sequence"/>
</dbReference>
<protein>
    <recommendedName>
        <fullName evidence="4">Small secreted protein</fullName>
    </recommendedName>
</protein>
<sequence length="130" mass="13112">MRLRSVLLALALLSTATACGGDSGVDKKTSCDQMKAAINAIGTVQAEENGAGAENFLKVYSDAATKIRKTANDSADANVKSTGLQVADALDELAKAQTSTDPIGGPEVLEASGELATAAGSFAKHCGPVD</sequence>